<feature type="transmembrane region" description="Helical" evidence="1">
    <location>
        <begin position="58"/>
        <end position="76"/>
    </location>
</feature>
<dbReference type="KEGG" id="gps:C427_4055"/>
<feature type="transmembrane region" description="Helical" evidence="1">
    <location>
        <begin position="32"/>
        <end position="52"/>
    </location>
</feature>
<feature type="transmembrane region" description="Helical" evidence="1">
    <location>
        <begin position="207"/>
        <end position="227"/>
    </location>
</feature>
<proteinExistence type="predicted"/>
<dbReference type="AlphaFoldDB" id="M4RR55"/>
<keyword evidence="1" id="KW-0472">Membrane</keyword>
<evidence type="ECO:0000256" key="1">
    <source>
        <dbReference type="SAM" id="Phobius"/>
    </source>
</evidence>
<dbReference type="Proteomes" id="UP000011864">
    <property type="component" value="Chromosome"/>
</dbReference>
<sequence>MVELLGMPFEAAIAIVMINGFLYLFHHILGDPVIPGWITPAVPLLIAYVQTFDPGPDRVHALIAFQMTLGMLAIVLGQTKLASKVVKLIPSAIKAGVIIGAGLAAIVVVFKEGGRFEQFPITITIAVGLAFYLIFSPHFAELKLRNKFWANFGKLGIFPIIILAVVLAPLVSEANWPDIEWGLTQPNFALMFNEYTVFGVGLPDTSMFLTAIPTALAAYIVLFGDILQSKAILDEADEIRADEKVDYDANRSHLIFGGRNVLMSIFGPDVVMCGPLWAAMQVVIVERYKQGREAMQSIFGGSGSFRWGHKHRVITPSSG</sequence>
<feature type="transmembrane region" description="Helical" evidence="1">
    <location>
        <begin position="121"/>
        <end position="140"/>
    </location>
</feature>
<evidence type="ECO:0000313" key="2">
    <source>
        <dbReference type="EMBL" id="AGH46160.1"/>
    </source>
</evidence>
<dbReference type="HOGENOM" id="CLU_871102_0_0_6"/>
<dbReference type="EMBL" id="CP003837">
    <property type="protein sequence ID" value="AGH46160.1"/>
    <property type="molecule type" value="Genomic_DNA"/>
</dbReference>
<dbReference type="PATRIC" id="fig|1129794.4.peg.4039"/>
<dbReference type="eggNOG" id="COG0659">
    <property type="taxonomic scope" value="Bacteria"/>
</dbReference>
<name>M4RR55_9ALTE</name>
<reference evidence="2 3" key="1">
    <citation type="journal article" date="2013" name="Genome Announc.">
        <title>Complete Genome Sequence of Glaciecola psychrophila Strain 170T.</title>
        <authorList>
            <person name="Yin J."/>
            <person name="Chen J."/>
            <person name="Liu G."/>
            <person name="Yu Y."/>
            <person name="Song L."/>
            <person name="Wang X."/>
            <person name="Qu X."/>
        </authorList>
    </citation>
    <scope>NUCLEOTIDE SEQUENCE [LARGE SCALE GENOMIC DNA]</scope>
    <source>
        <strain evidence="2 3">170</strain>
    </source>
</reference>
<keyword evidence="1" id="KW-1133">Transmembrane helix</keyword>
<dbReference type="STRING" id="1129794.C427_4055"/>
<protein>
    <recommendedName>
        <fullName evidence="4">Xanthine/uracil/vitamin C permease</fullName>
    </recommendedName>
</protein>
<feature type="transmembrane region" description="Helical" evidence="1">
    <location>
        <begin position="6"/>
        <end position="25"/>
    </location>
</feature>
<evidence type="ECO:0000313" key="3">
    <source>
        <dbReference type="Proteomes" id="UP000011864"/>
    </source>
</evidence>
<feature type="transmembrane region" description="Helical" evidence="1">
    <location>
        <begin position="88"/>
        <end position="109"/>
    </location>
</feature>
<evidence type="ECO:0008006" key="4">
    <source>
        <dbReference type="Google" id="ProtNLM"/>
    </source>
</evidence>
<gene>
    <name evidence="2" type="ORF">C427_4055</name>
</gene>
<keyword evidence="1" id="KW-0812">Transmembrane</keyword>
<organism evidence="2 3">
    <name type="scientific">Paraglaciecola psychrophila 170</name>
    <dbReference type="NCBI Taxonomy" id="1129794"/>
    <lineage>
        <taxon>Bacteria</taxon>
        <taxon>Pseudomonadati</taxon>
        <taxon>Pseudomonadota</taxon>
        <taxon>Gammaproteobacteria</taxon>
        <taxon>Alteromonadales</taxon>
        <taxon>Alteromonadaceae</taxon>
        <taxon>Paraglaciecola</taxon>
    </lineage>
</organism>
<keyword evidence="3" id="KW-1185">Reference proteome</keyword>
<feature type="transmembrane region" description="Helical" evidence="1">
    <location>
        <begin position="152"/>
        <end position="171"/>
    </location>
</feature>
<accession>M4RR55</accession>